<dbReference type="Proteomes" id="UP000422822">
    <property type="component" value="Chromosome"/>
</dbReference>
<evidence type="ECO:0000313" key="3">
    <source>
        <dbReference type="EMBL" id="QGR03699.1"/>
    </source>
</evidence>
<accession>A0AAE6Q9A8</accession>
<keyword evidence="4" id="KW-1185">Reference proteome</keyword>
<keyword evidence="1" id="KW-1133">Transmembrane helix</keyword>
<dbReference type="InterPro" id="IPR011836">
    <property type="entry name" value="YhdP"/>
</dbReference>
<dbReference type="PANTHER" id="PTHR38690:SF1">
    <property type="entry name" value="PROTEASE"/>
    <property type="match status" value="1"/>
</dbReference>
<evidence type="ECO:0000259" key="2">
    <source>
        <dbReference type="Pfam" id="PF13116"/>
    </source>
</evidence>
<keyword evidence="1" id="KW-0812">Transmembrane</keyword>
<protein>
    <submittedName>
        <fullName evidence="3">DUF3971 domain-containing protein</fullName>
    </submittedName>
</protein>
<feature type="transmembrane region" description="Helical" evidence="1">
    <location>
        <begin position="21"/>
        <end position="38"/>
    </location>
</feature>
<dbReference type="EMBL" id="CP033455">
    <property type="protein sequence ID" value="QGR03699.1"/>
    <property type="molecule type" value="Genomic_DNA"/>
</dbReference>
<reference evidence="3 4" key="1">
    <citation type="submission" date="2018-10" db="EMBL/GenBank/DDBJ databases">
        <title>Propagation and draft genome sequences of three atypical Erhlichia ruminantium isolates.</title>
        <authorList>
            <person name="Liebenberg J."/>
            <person name="Steyn H."/>
            <person name="Josemans A."/>
            <person name="Zweygarth E."/>
        </authorList>
    </citation>
    <scope>NUCLEOTIDE SEQUENCE [LARGE SCALE GENOMIC DNA]</scope>
    <source>
        <strain evidence="3 4">Omatjenne</strain>
    </source>
</reference>
<evidence type="ECO:0000256" key="1">
    <source>
        <dbReference type="SAM" id="Phobius"/>
    </source>
</evidence>
<evidence type="ECO:0000313" key="4">
    <source>
        <dbReference type="Proteomes" id="UP000422822"/>
    </source>
</evidence>
<name>A0AAE6Q9A8_EHRRU</name>
<dbReference type="PANTHER" id="PTHR38690">
    <property type="entry name" value="PROTEASE-RELATED"/>
    <property type="match status" value="1"/>
</dbReference>
<dbReference type="AlphaFoldDB" id="A0AAE6Q9A8"/>
<dbReference type="InterPro" id="IPR025263">
    <property type="entry name" value="YhdP_central"/>
</dbReference>
<organism evidence="3 4">
    <name type="scientific">Ehrlichia ruminantium</name>
    <name type="common">heartwater rickettsia</name>
    <name type="synonym">Cowdria ruminantium</name>
    <dbReference type="NCBI Taxonomy" id="779"/>
    <lineage>
        <taxon>Bacteria</taxon>
        <taxon>Pseudomonadati</taxon>
        <taxon>Pseudomonadota</taxon>
        <taxon>Alphaproteobacteria</taxon>
        <taxon>Rickettsiales</taxon>
        <taxon>Anaplasmataceae</taxon>
        <taxon>Ehrlichia</taxon>
    </lineage>
</organism>
<gene>
    <name evidence="3" type="ORF">EDL80_03990</name>
</gene>
<keyword evidence="1" id="KW-0472">Membrane</keyword>
<sequence length="999" mass="112956">MMLLYVGLILIMLKKKVYLRIFFILILSVLCGMSYFYLHDKNIIEVNAKFLNFYVKHKLAKVFPDSEISIGSTTLTWQNKNENFVLSSQDVVIKNTQFGVDITIPQFLLYSKVGILFLWGNYDFSYIDIPKVHVKFYDLDKKIDLSFVENPIKVLKDALFGIMNLNIPILVNNAVLSKSGKKDLEIKQLSVRMNKEYDKNVIDFNIDNDSSFLNMKAYEYYKGVMSFEVTYGNFSTELLGYLGNLGAQLSLYNDLKLSGSAMLRISEDEKITYGNIDIQNLVGDIPCNSVKKCHVHDFKTKLIYQNSVLFLKNFSLLLDQSAVSGMGVVDNEYVNLNFDIDSISPEKLCQYWSVDLYPDLNKWYCSNVKLGKINNVKFQIKGQRGNNPVYDDVSNYKIDAEVKNVTIAFHDSFDPVKIVSGKLSLLNDNFVMTSNNLDFKGMVIGNANLKIENLNDANAVMEISGSSVGDVRQLYNAVDKKEFILLNSDKMFGNSNTEFSFKIFNLLNDKPSDYTSDIHARIDSFKTSGILDTFNVDDAEVDITLHNSDVSLNSHGSMNGYPMSLKMIRSLEGHYKTHYEFTGYISEKNMRELGLIKYTNYSGIVKANLQWDSDNLGTVIGGDVDLSQLHFKIHDVTRDSLPAVLKFSAMFKDRDEIKISDAKILGDKIDIELNGKVGSTIELFLDKVKLWDTDVKAEFKLDKDLFKMKVIGASLNLSSANFSEIMKSESKVKETTIDINVDNVIMKNKVMAYNVNFALDSYEGKYNAIKLTGNFADDSNFYVEYSPIGLQINTDNAGELLRATDILKTINKGTLSFYMYPIKRNDTTYGMFSLTDFHIVNASILAQILTLSSLKGVVNTLNGKGIYFNRLNVPFTYKDDIMNITESWMEGSELGISLGGEVNLNTKIFDIKGQIVPAYVINKIIWQTPILGKLLTGGQSRGVIAIDYKVKGTDKNHDLSVNFMSILTPNLLKRVLKIFDTKLVKKDKDKQELVQSKSA</sequence>
<proteinExistence type="predicted"/>
<dbReference type="Pfam" id="PF13116">
    <property type="entry name" value="YhdP"/>
    <property type="match status" value="1"/>
</dbReference>
<feature type="domain" description="YhdP central" evidence="2">
    <location>
        <begin position="322"/>
        <end position="630"/>
    </location>
</feature>